<dbReference type="Pfam" id="PF04018">
    <property type="entry name" value="VCA0040-like"/>
    <property type="match status" value="1"/>
</dbReference>
<proteinExistence type="predicted"/>
<keyword evidence="4" id="KW-1185">Reference proteome</keyword>
<dbReference type="Proteomes" id="UP000280668">
    <property type="component" value="Unassembled WGS sequence"/>
</dbReference>
<evidence type="ECO:0000256" key="2">
    <source>
        <dbReference type="SAM" id="Phobius"/>
    </source>
</evidence>
<evidence type="ECO:0000313" key="3">
    <source>
        <dbReference type="EMBL" id="ROR72750.1"/>
    </source>
</evidence>
<feature type="transmembrane region" description="Helical" evidence="2">
    <location>
        <begin position="301"/>
        <end position="321"/>
    </location>
</feature>
<dbReference type="OrthoDB" id="9793746at2"/>
<keyword evidence="2" id="KW-1133">Transmembrane helix</keyword>
<reference evidence="3 4" key="1">
    <citation type="submission" date="2018-11" db="EMBL/GenBank/DDBJ databases">
        <title>Sequencing the genomes of 1000 actinobacteria strains.</title>
        <authorList>
            <person name="Klenk H.-P."/>
        </authorList>
    </citation>
    <scope>NUCLEOTIDE SEQUENCE [LARGE SCALE GENOMIC DNA]</scope>
    <source>
        <strain evidence="3 4">DSM 11294</strain>
    </source>
</reference>
<dbReference type="InterPro" id="IPR007163">
    <property type="entry name" value="VCA0040-like"/>
</dbReference>
<gene>
    <name evidence="3" type="ORF">EDD31_1109</name>
</gene>
<name>A0A3N2BBX9_9MICO</name>
<feature type="transmembrane region" description="Helical" evidence="2">
    <location>
        <begin position="127"/>
        <end position="145"/>
    </location>
</feature>
<feature type="transmembrane region" description="Helical" evidence="2">
    <location>
        <begin position="157"/>
        <end position="178"/>
    </location>
</feature>
<dbReference type="AlphaFoldDB" id="A0A3N2BBX9"/>
<accession>A0A3N2BBX9</accession>
<evidence type="ECO:0000313" key="4">
    <source>
        <dbReference type="Proteomes" id="UP000280668"/>
    </source>
</evidence>
<dbReference type="PANTHER" id="PTHR37308">
    <property type="entry name" value="INTEGRAL MEMBRANE PROTEIN"/>
    <property type="match status" value="1"/>
</dbReference>
<protein>
    <submittedName>
        <fullName evidence="3">Putative membrane protein</fullName>
    </submittedName>
</protein>
<feature type="compositionally biased region" description="Low complexity" evidence="1">
    <location>
        <begin position="331"/>
        <end position="347"/>
    </location>
</feature>
<feature type="region of interest" description="Disordered" evidence="1">
    <location>
        <begin position="331"/>
        <end position="360"/>
    </location>
</feature>
<organism evidence="3 4">
    <name type="scientific">Bogoriella caseilytica</name>
    <dbReference type="NCBI Taxonomy" id="56055"/>
    <lineage>
        <taxon>Bacteria</taxon>
        <taxon>Bacillati</taxon>
        <taxon>Actinomycetota</taxon>
        <taxon>Actinomycetes</taxon>
        <taxon>Micrococcales</taxon>
        <taxon>Bogoriellaceae</taxon>
        <taxon>Bogoriella</taxon>
    </lineage>
</organism>
<feature type="transmembrane region" description="Helical" evidence="2">
    <location>
        <begin position="190"/>
        <end position="219"/>
    </location>
</feature>
<feature type="transmembrane region" description="Helical" evidence="2">
    <location>
        <begin position="231"/>
        <end position="255"/>
    </location>
</feature>
<feature type="transmembrane region" description="Helical" evidence="2">
    <location>
        <begin position="93"/>
        <end position="115"/>
    </location>
</feature>
<dbReference type="PANTHER" id="PTHR37308:SF1">
    <property type="entry name" value="POLYPRENYL-PHOSPHATE TRANSPORTER"/>
    <property type="match status" value="1"/>
</dbReference>
<keyword evidence="2" id="KW-0812">Transmembrane</keyword>
<comment type="caution">
    <text evidence="3">The sequence shown here is derived from an EMBL/GenBank/DDBJ whole genome shotgun (WGS) entry which is preliminary data.</text>
</comment>
<feature type="transmembrane region" description="Helical" evidence="2">
    <location>
        <begin position="262"/>
        <end position="281"/>
    </location>
</feature>
<sequence>MGETRAVSSSPPRAWLPTAILDALRGFLIGLAELIPGVSGGTIALITGVYERLIASASHVIGALRALIRPPTSEDAAQRQGRLPAARAELAQVQWSLVLPLVGGMVIAVFTVAGVAERLVTSYPEQARGLFFGLVAASLLVPLRLLPPRRLRGFAGIARDGIMVLGAAALAAWLVGLAAQTTSAEPPTALVFFAAAIAICALVVPGVSGSFFLLAIGIYSATLTAVSERDLAYIGTFAAGALLGLVSVVQLLRYLLERHRRVTLLVMTGLMAGSLRALWPWQMSETEDKGTGTLLAPQEPLAEPILFALLGAALVLAMIVLDARHGIRETGTSATADTSTSTSNPSARTTRGHAPESETH</sequence>
<evidence type="ECO:0000256" key="1">
    <source>
        <dbReference type="SAM" id="MobiDB-lite"/>
    </source>
</evidence>
<keyword evidence="2" id="KW-0472">Membrane</keyword>
<dbReference type="EMBL" id="RKHK01000001">
    <property type="protein sequence ID" value="ROR72750.1"/>
    <property type="molecule type" value="Genomic_DNA"/>
</dbReference>